<dbReference type="KEGG" id="pstg:E8M01_15210"/>
<organism evidence="3 4">
    <name type="scientific">Phreatobacter stygius</name>
    <dbReference type="NCBI Taxonomy" id="1940610"/>
    <lineage>
        <taxon>Bacteria</taxon>
        <taxon>Pseudomonadati</taxon>
        <taxon>Pseudomonadota</taxon>
        <taxon>Alphaproteobacteria</taxon>
        <taxon>Hyphomicrobiales</taxon>
        <taxon>Phreatobacteraceae</taxon>
        <taxon>Phreatobacter</taxon>
    </lineage>
</organism>
<name>A0A4D7AWG1_9HYPH</name>
<evidence type="ECO:0000256" key="1">
    <source>
        <dbReference type="ARBA" id="ARBA00006987"/>
    </source>
</evidence>
<keyword evidence="2" id="KW-0732">Signal</keyword>
<dbReference type="PANTHER" id="PTHR42928">
    <property type="entry name" value="TRICARBOXYLATE-BINDING PROTEIN"/>
    <property type="match status" value="1"/>
</dbReference>
<dbReference type="InterPro" id="IPR005064">
    <property type="entry name" value="BUG"/>
</dbReference>
<dbReference type="Pfam" id="PF03401">
    <property type="entry name" value="TctC"/>
    <property type="match status" value="1"/>
</dbReference>
<proteinExistence type="inferred from homology"/>
<dbReference type="OrthoDB" id="7250553at2"/>
<evidence type="ECO:0000313" key="4">
    <source>
        <dbReference type="Proteomes" id="UP000298781"/>
    </source>
</evidence>
<dbReference type="PANTHER" id="PTHR42928:SF5">
    <property type="entry name" value="BLR1237 PROTEIN"/>
    <property type="match status" value="1"/>
</dbReference>
<sequence length="327" mass="33502">MNKRHLLAAAAAALVAGAVPAAAQTFPSRPITMIIPFAAGGPTDVVARIVAESMSRSLGQAVVIENVSGAGGTTGSTRLTTQAADGYTIMIGHTGTHAASVALYPNLRYNPAADFTPIGLVNTNAILITAKNALPANTLAEFVAWIKANERTANNAHAGIGSVSHTTCLLLNSIIGVNPQTVPYRGTGPAMNDLVAGQVDYLCDQVVNVAPQVRAGTIKAFAVAQQTRNQALPNVPTTAEAGLPAYQVVVWNAMLAPKGTPAPVITKLNEALRAALADAGVRARLAELGADLPSDVQVSPAGLQAFIEAEIAKWTPVIKAAGVTATN</sequence>
<dbReference type="AlphaFoldDB" id="A0A4D7AWG1"/>
<keyword evidence="4" id="KW-1185">Reference proteome</keyword>
<evidence type="ECO:0000256" key="2">
    <source>
        <dbReference type="SAM" id="SignalP"/>
    </source>
</evidence>
<dbReference type="Gene3D" id="3.40.190.10">
    <property type="entry name" value="Periplasmic binding protein-like II"/>
    <property type="match status" value="1"/>
</dbReference>
<comment type="similarity">
    <text evidence="1">Belongs to the UPF0065 (bug) family.</text>
</comment>
<reference evidence="3 4" key="1">
    <citation type="submission" date="2019-04" db="EMBL/GenBank/DDBJ databases">
        <title>Phreatobacter aquaticus sp. nov.</title>
        <authorList>
            <person name="Choi A."/>
        </authorList>
    </citation>
    <scope>NUCLEOTIDE SEQUENCE [LARGE SCALE GENOMIC DNA]</scope>
    <source>
        <strain evidence="3 4">KCTC 52518</strain>
    </source>
</reference>
<accession>A0A4D7AWG1</accession>
<feature type="signal peptide" evidence="2">
    <location>
        <begin position="1"/>
        <end position="23"/>
    </location>
</feature>
<dbReference type="RefSeq" id="WP_136960886.1">
    <property type="nucleotide sequence ID" value="NZ_CP039690.1"/>
</dbReference>
<protein>
    <submittedName>
        <fullName evidence="3">Tripartite tricarboxylate transporter substrate binding protein BugD</fullName>
    </submittedName>
</protein>
<dbReference type="PIRSF" id="PIRSF017082">
    <property type="entry name" value="YflP"/>
    <property type="match status" value="1"/>
</dbReference>
<dbReference type="InterPro" id="IPR042100">
    <property type="entry name" value="Bug_dom1"/>
</dbReference>
<gene>
    <name evidence="3" type="ORF">E8M01_15210</name>
</gene>
<dbReference type="SUPFAM" id="SSF53850">
    <property type="entry name" value="Periplasmic binding protein-like II"/>
    <property type="match status" value="1"/>
</dbReference>
<feature type="chain" id="PRO_5020482191" evidence="2">
    <location>
        <begin position="24"/>
        <end position="327"/>
    </location>
</feature>
<dbReference type="EMBL" id="CP039690">
    <property type="protein sequence ID" value="QCI65439.1"/>
    <property type="molecule type" value="Genomic_DNA"/>
</dbReference>
<dbReference type="Proteomes" id="UP000298781">
    <property type="component" value="Chromosome"/>
</dbReference>
<evidence type="ECO:0000313" key="3">
    <source>
        <dbReference type="EMBL" id="QCI65439.1"/>
    </source>
</evidence>
<dbReference type="Gene3D" id="3.40.190.150">
    <property type="entry name" value="Bordetella uptake gene, domain 1"/>
    <property type="match status" value="1"/>
</dbReference>